<evidence type="ECO:0000256" key="4">
    <source>
        <dbReference type="ARBA" id="ARBA00022741"/>
    </source>
</evidence>
<keyword evidence="11" id="KW-1185">Reference proteome</keyword>
<dbReference type="EMBL" id="JBHTBY010000017">
    <property type="protein sequence ID" value="MFC7322711.1"/>
    <property type="molecule type" value="Genomic_DNA"/>
</dbReference>
<dbReference type="CDD" id="cd05387">
    <property type="entry name" value="BY-kinase"/>
    <property type="match status" value="1"/>
</dbReference>
<comment type="catalytic activity">
    <reaction evidence="8">
        <text>L-tyrosyl-[protein] + ATP = O-phospho-L-tyrosyl-[protein] + ADP + H(+)</text>
        <dbReference type="Rhea" id="RHEA:10596"/>
        <dbReference type="Rhea" id="RHEA-COMP:10136"/>
        <dbReference type="Rhea" id="RHEA-COMP:20101"/>
        <dbReference type="ChEBI" id="CHEBI:15378"/>
        <dbReference type="ChEBI" id="CHEBI:30616"/>
        <dbReference type="ChEBI" id="CHEBI:46858"/>
        <dbReference type="ChEBI" id="CHEBI:61978"/>
        <dbReference type="ChEBI" id="CHEBI:456216"/>
        <dbReference type="EC" id="2.7.10.2"/>
    </reaction>
</comment>
<feature type="domain" description="AAA" evidence="9">
    <location>
        <begin position="59"/>
        <end position="188"/>
    </location>
</feature>
<dbReference type="RefSeq" id="WP_289215077.1">
    <property type="nucleotide sequence ID" value="NZ_JAPVRC010000002.1"/>
</dbReference>
<organism evidence="10 11">
    <name type="scientific">Halobacillus campisalis</name>
    <dbReference type="NCBI Taxonomy" id="435909"/>
    <lineage>
        <taxon>Bacteria</taxon>
        <taxon>Bacillati</taxon>
        <taxon>Bacillota</taxon>
        <taxon>Bacilli</taxon>
        <taxon>Bacillales</taxon>
        <taxon>Bacillaceae</taxon>
        <taxon>Halobacillus</taxon>
    </lineage>
</organism>
<evidence type="ECO:0000313" key="10">
    <source>
        <dbReference type="EMBL" id="MFC7322711.1"/>
    </source>
</evidence>
<evidence type="ECO:0000256" key="8">
    <source>
        <dbReference type="ARBA" id="ARBA00051245"/>
    </source>
</evidence>
<dbReference type="InterPro" id="IPR050445">
    <property type="entry name" value="Bact_polysacc_biosynth/exp"/>
</dbReference>
<evidence type="ECO:0000256" key="7">
    <source>
        <dbReference type="ARBA" id="ARBA00023137"/>
    </source>
</evidence>
<dbReference type="InterPro" id="IPR027417">
    <property type="entry name" value="P-loop_NTPase"/>
</dbReference>
<keyword evidence="7" id="KW-0829">Tyrosine-protein kinase</keyword>
<evidence type="ECO:0000256" key="5">
    <source>
        <dbReference type="ARBA" id="ARBA00022777"/>
    </source>
</evidence>
<dbReference type="Gene3D" id="3.40.50.300">
    <property type="entry name" value="P-loop containing nucleotide triphosphate hydrolases"/>
    <property type="match status" value="1"/>
</dbReference>
<dbReference type="InterPro" id="IPR025669">
    <property type="entry name" value="AAA_dom"/>
</dbReference>
<comment type="similarity">
    <text evidence="1">Belongs to the CpsD/CapB family.</text>
</comment>
<keyword evidence="3 10" id="KW-0808">Transferase</keyword>
<sequence length="223" mass="24655">MKLNKVKEATDKKSKLVTHFNPESLISEQFRTLRTNIQFLTENLNKRLFLITSPGKKEGKSTTIVNLAISMAQQKQKVLLIDTNLRNPTVHQLFKTDNHEGLTDVLTGRSTLKNVVQPAGFGSLHIITTGKPSANPSELLGSDIMVQVLSKVSQDYDIVLIDAPSVLQSNEARVLANMCDGVVLVVNRGNTDLRKVMEAKKVLDIVHANIVGAIMNEKGRKIF</sequence>
<dbReference type="SUPFAM" id="SSF52540">
    <property type="entry name" value="P-loop containing nucleoside triphosphate hydrolases"/>
    <property type="match status" value="1"/>
</dbReference>
<dbReference type="Pfam" id="PF13614">
    <property type="entry name" value="AAA_31"/>
    <property type="match status" value="1"/>
</dbReference>
<dbReference type="PANTHER" id="PTHR32309">
    <property type="entry name" value="TYROSINE-PROTEIN KINASE"/>
    <property type="match status" value="1"/>
</dbReference>
<dbReference type="Proteomes" id="UP001596494">
    <property type="component" value="Unassembled WGS sequence"/>
</dbReference>
<gene>
    <name evidence="10" type="ORF">ACFQMN_17750</name>
</gene>
<dbReference type="NCBIfam" id="TIGR01007">
    <property type="entry name" value="eps_fam"/>
    <property type="match status" value="1"/>
</dbReference>
<dbReference type="GO" id="GO:0004715">
    <property type="term" value="F:non-membrane spanning protein tyrosine kinase activity"/>
    <property type="evidence" value="ECO:0007669"/>
    <property type="project" value="UniProtKB-EC"/>
</dbReference>
<name>A0ABW2K9K5_9BACI</name>
<comment type="caution">
    <text evidence="10">The sequence shown here is derived from an EMBL/GenBank/DDBJ whole genome shotgun (WGS) entry which is preliminary data.</text>
</comment>
<evidence type="ECO:0000313" key="11">
    <source>
        <dbReference type="Proteomes" id="UP001596494"/>
    </source>
</evidence>
<reference evidence="11" key="1">
    <citation type="journal article" date="2019" name="Int. J. Syst. Evol. Microbiol.">
        <title>The Global Catalogue of Microorganisms (GCM) 10K type strain sequencing project: providing services to taxonomists for standard genome sequencing and annotation.</title>
        <authorList>
            <consortium name="The Broad Institute Genomics Platform"/>
            <consortium name="The Broad Institute Genome Sequencing Center for Infectious Disease"/>
            <person name="Wu L."/>
            <person name="Ma J."/>
        </authorList>
    </citation>
    <scope>NUCLEOTIDE SEQUENCE [LARGE SCALE GENOMIC DNA]</scope>
    <source>
        <strain evidence="11">CCUG 73951</strain>
    </source>
</reference>
<dbReference type="PANTHER" id="PTHR32309:SF13">
    <property type="entry name" value="FERRIC ENTEROBACTIN TRANSPORT PROTEIN FEPE"/>
    <property type="match status" value="1"/>
</dbReference>
<dbReference type="InterPro" id="IPR005702">
    <property type="entry name" value="Wzc-like_C"/>
</dbReference>
<evidence type="ECO:0000259" key="9">
    <source>
        <dbReference type="Pfam" id="PF13614"/>
    </source>
</evidence>
<accession>A0ABW2K9K5</accession>
<keyword evidence="6" id="KW-0067">ATP-binding</keyword>
<keyword evidence="4" id="KW-0547">Nucleotide-binding</keyword>
<dbReference type="EC" id="2.7.10.2" evidence="2"/>
<evidence type="ECO:0000256" key="3">
    <source>
        <dbReference type="ARBA" id="ARBA00022679"/>
    </source>
</evidence>
<keyword evidence="5 10" id="KW-0418">Kinase</keyword>
<evidence type="ECO:0000256" key="2">
    <source>
        <dbReference type="ARBA" id="ARBA00011903"/>
    </source>
</evidence>
<evidence type="ECO:0000256" key="6">
    <source>
        <dbReference type="ARBA" id="ARBA00022840"/>
    </source>
</evidence>
<proteinExistence type="inferred from homology"/>
<evidence type="ECO:0000256" key="1">
    <source>
        <dbReference type="ARBA" id="ARBA00007316"/>
    </source>
</evidence>
<protein>
    <recommendedName>
        <fullName evidence="2">non-specific protein-tyrosine kinase</fullName>
        <ecNumber evidence="2">2.7.10.2</ecNumber>
    </recommendedName>
</protein>